<evidence type="ECO:0000256" key="5">
    <source>
        <dbReference type="ARBA" id="ARBA00022827"/>
    </source>
</evidence>
<keyword evidence="3 10" id="KW-0285">Flavoprotein</keyword>
<evidence type="ECO:0000259" key="11">
    <source>
        <dbReference type="PROSITE" id="PS00623"/>
    </source>
</evidence>
<evidence type="ECO:0000256" key="9">
    <source>
        <dbReference type="PIRSR" id="PIRSR000137-2"/>
    </source>
</evidence>
<evidence type="ECO:0000256" key="10">
    <source>
        <dbReference type="RuleBase" id="RU003968"/>
    </source>
</evidence>
<accession>A0A8H5LSN6</accession>
<dbReference type="GO" id="GO:0016614">
    <property type="term" value="F:oxidoreductase activity, acting on CH-OH group of donors"/>
    <property type="evidence" value="ECO:0007669"/>
    <property type="project" value="InterPro"/>
</dbReference>
<dbReference type="SUPFAM" id="SSF54373">
    <property type="entry name" value="FAD-linked reductases, C-terminal domain"/>
    <property type="match status" value="1"/>
</dbReference>
<reference evidence="13 14" key="1">
    <citation type="journal article" date="2020" name="ISME J.">
        <title>Uncovering the hidden diversity of litter-decomposition mechanisms in mushroom-forming fungi.</title>
        <authorList>
            <person name="Floudas D."/>
            <person name="Bentzer J."/>
            <person name="Ahren D."/>
            <person name="Johansson T."/>
            <person name="Persson P."/>
            <person name="Tunlid A."/>
        </authorList>
    </citation>
    <scope>NUCLEOTIDE SEQUENCE [LARGE SCALE GENOMIC DNA]</scope>
    <source>
        <strain evidence="13 14">CBS 291.85</strain>
    </source>
</reference>
<comment type="caution">
    <text evidence="13">The sequence shown here is derived from an EMBL/GenBank/DDBJ whole genome shotgun (WGS) entry which is preliminary data.</text>
</comment>
<dbReference type="InterPro" id="IPR027424">
    <property type="entry name" value="Glucose_Oxidase_domain_2"/>
</dbReference>
<gene>
    <name evidence="13" type="ORF">D9758_004361</name>
</gene>
<protein>
    <recommendedName>
        <fullName evidence="11 12">Glucose-methanol-choline oxidoreductase N-terminal domain-containing protein</fullName>
    </recommendedName>
</protein>
<dbReference type="PROSITE" id="PS00623">
    <property type="entry name" value="GMC_OXRED_1"/>
    <property type="match status" value="1"/>
</dbReference>
<dbReference type="PIRSF" id="PIRSF000137">
    <property type="entry name" value="Alcohol_oxidase"/>
    <property type="match status" value="1"/>
</dbReference>
<evidence type="ECO:0000256" key="1">
    <source>
        <dbReference type="ARBA" id="ARBA00001974"/>
    </source>
</evidence>
<dbReference type="InterPro" id="IPR000172">
    <property type="entry name" value="GMC_OxRdtase_N"/>
</dbReference>
<dbReference type="AlphaFoldDB" id="A0A8H5LSN6"/>
<dbReference type="InterPro" id="IPR012132">
    <property type="entry name" value="GMC_OxRdtase"/>
</dbReference>
<feature type="domain" description="Glucose-methanol-choline oxidoreductase N-terminal" evidence="11">
    <location>
        <begin position="32"/>
        <end position="55"/>
    </location>
</feature>
<dbReference type="Pfam" id="PF05199">
    <property type="entry name" value="GMC_oxred_C"/>
    <property type="match status" value="1"/>
</dbReference>
<feature type="binding site" evidence="9">
    <location>
        <begin position="42"/>
        <end position="45"/>
    </location>
    <ligand>
        <name>FAD</name>
        <dbReference type="ChEBI" id="CHEBI:57692"/>
    </ligand>
</feature>
<dbReference type="SUPFAM" id="SSF51905">
    <property type="entry name" value="FAD/NAD(P)-binding domain"/>
    <property type="match status" value="1"/>
</dbReference>
<dbReference type="Proteomes" id="UP000559256">
    <property type="component" value="Unassembled WGS sequence"/>
</dbReference>
<dbReference type="InterPro" id="IPR007867">
    <property type="entry name" value="GMC_OxRtase_C"/>
</dbReference>
<dbReference type="Gene3D" id="3.30.560.10">
    <property type="entry name" value="Glucose Oxidase, domain 3"/>
    <property type="match status" value="1"/>
</dbReference>
<proteinExistence type="inferred from homology"/>
<evidence type="ECO:0000256" key="3">
    <source>
        <dbReference type="ARBA" id="ARBA00022630"/>
    </source>
</evidence>
<feature type="active site" description="Proton acceptor" evidence="8">
    <location>
        <position position="493"/>
    </location>
</feature>
<feature type="binding site" evidence="9">
    <location>
        <position position="34"/>
    </location>
    <ligand>
        <name>FAD</name>
        <dbReference type="ChEBI" id="CHEBI:57692"/>
    </ligand>
</feature>
<organism evidence="13 14">
    <name type="scientific">Tetrapyrgos nigripes</name>
    <dbReference type="NCBI Taxonomy" id="182062"/>
    <lineage>
        <taxon>Eukaryota</taxon>
        <taxon>Fungi</taxon>
        <taxon>Dikarya</taxon>
        <taxon>Basidiomycota</taxon>
        <taxon>Agaricomycotina</taxon>
        <taxon>Agaricomycetes</taxon>
        <taxon>Agaricomycetidae</taxon>
        <taxon>Agaricales</taxon>
        <taxon>Marasmiineae</taxon>
        <taxon>Marasmiaceae</taxon>
        <taxon>Tetrapyrgos</taxon>
    </lineage>
</organism>
<dbReference type="InterPro" id="IPR036188">
    <property type="entry name" value="FAD/NAD-bd_sf"/>
</dbReference>
<dbReference type="Gene3D" id="4.10.450.10">
    <property type="entry name" value="Glucose Oxidase, domain 2"/>
    <property type="match status" value="1"/>
</dbReference>
<sequence length="515" mass="56358">MVNWHWKSEVDWTLPTLPQTAANGRVYTQAQGKVLGGSSAINGAVYLRPDVREFEAYERLGAKGWSWNNFLPYFKKSEHFYPETDELATALDTDTDTNPIDPNAHGFDGPIQVSYSFNVSSFFKDYAIPTSKALGEVNGDISDGGPVGVASQQISTIPGTYNRSYIAQYYWSIQENRGNLEVLTDSLVSKILWAENEIENDLAVASGVEYITADGETVTVNAKNVIVSSGALNTPKVLELSGVGDWNVLQNLGIETKVNISGVGKNLQNQFGVNVIYSLKNGSVIRGEETQAPIIGLLPAQQVLSDEDWETSIELRSNKSDDLSDAQYQALQKFIEDGIAQTEMNWSLIQQVDGSIQLQFYTTHLHTYSRGYVHANSTDPTAKVTVDPKYLSAAHDLWYLSRAVAYTRNITSTEPLASIIDSEISPGANYTTPEDIQDWLLPNFRTMSHFVGTCAALPLEDGGVVDPETFIVHGTSNVRVVDNSIVPLLPGIHTESIAYAIGELAADVIKAAECA</sequence>
<name>A0A8H5LSN6_9AGAR</name>
<evidence type="ECO:0000256" key="2">
    <source>
        <dbReference type="ARBA" id="ARBA00010790"/>
    </source>
</evidence>
<dbReference type="Gene3D" id="3.50.50.60">
    <property type="entry name" value="FAD/NAD(P)-binding domain"/>
    <property type="match status" value="1"/>
</dbReference>
<evidence type="ECO:0000256" key="6">
    <source>
        <dbReference type="ARBA" id="ARBA00023002"/>
    </source>
</evidence>
<keyword evidence="5 9" id="KW-0274">FAD</keyword>
<feature type="active site" description="Proton donor" evidence="8">
    <location>
        <position position="449"/>
    </location>
</feature>
<keyword evidence="14" id="KW-1185">Reference proteome</keyword>
<evidence type="ECO:0000256" key="8">
    <source>
        <dbReference type="PIRSR" id="PIRSR000137-1"/>
    </source>
</evidence>
<evidence type="ECO:0000313" key="13">
    <source>
        <dbReference type="EMBL" id="KAF5367944.1"/>
    </source>
</evidence>
<dbReference type="PANTHER" id="PTHR11552">
    <property type="entry name" value="GLUCOSE-METHANOL-CHOLINE GMC OXIDOREDUCTASE"/>
    <property type="match status" value="1"/>
</dbReference>
<evidence type="ECO:0000256" key="7">
    <source>
        <dbReference type="ARBA" id="ARBA00023180"/>
    </source>
</evidence>
<dbReference type="Pfam" id="PF00732">
    <property type="entry name" value="GMC_oxred_N"/>
    <property type="match status" value="1"/>
</dbReference>
<dbReference type="EMBL" id="JAACJM010000017">
    <property type="protein sequence ID" value="KAF5367944.1"/>
    <property type="molecule type" value="Genomic_DNA"/>
</dbReference>
<evidence type="ECO:0000256" key="4">
    <source>
        <dbReference type="ARBA" id="ARBA00022729"/>
    </source>
</evidence>
<evidence type="ECO:0000259" key="12">
    <source>
        <dbReference type="PROSITE" id="PS00624"/>
    </source>
</evidence>
<dbReference type="PANTHER" id="PTHR11552:SF201">
    <property type="entry name" value="GLUCOSE-METHANOL-CHOLINE OXIDOREDUCTASE N-TERMINAL DOMAIN-CONTAINING PROTEIN"/>
    <property type="match status" value="1"/>
</dbReference>
<comment type="similarity">
    <text evidence="2 10">Belongs to the GMC oxidoreductase family.</text>
</comment>
<evidence type="ECO:0000313" key="14">
    <source>
        <dbReference type="Proteomes" id="UP000559256"/>
    </source>
</evidence>
<dbReference type="PROSITE" id="PS00624">
    <property type="entry name" value="GMC_OXRED_2"/>
    <property type="match status" value="1"/>
</dbReference>
<dbReference type="OrthoDB" id="269227at2759"/>
<comment type="cofactor">
    <cofactor evidence="1 9">
        <name>FAD</name>
        <dbReference type="ChEBI" id="CHEBI:57692"/>
    </cofactor>
</comment>
<keyword evidence="6" id="KW-0560">Oxidoreductase</keyword>
<feature type="binding site" evidence="9">
    <location>
        <position position="188"/>
    </location>
    <ligand>
        <name>FAD</name>
        <dbReference type="ChEBI" id="CHEBI:57692"/>
    </ligand>
</feature>
<dbReference type="GO" id="GO:0050660">
    <property type="term" value="F:flavin adenine dinucleotide binding"/>
    <property type="evidence" value="ECO:0007669"/>
    <property type="project" value="InterPro"/>
</dbReference>
<keyword evidence="7" id="KW-0325">Glycoprotein</keyword>
<feature type="domain" description="Glucose-methanol-choline oxidoreductase N-terminal" evidence="12">
    <location>
        <begin position="230"/>
        <end position="244"/>
    </location>
</feature>
<keyword evidence="4" id="KW-0732">Signal</keyword>